<sequence>MGAGLADAAGAVEHDDAVGSHDRLQPVSDHDQRPIGPDGVDGLTNGALVPEVQRGGRFVEQQIRSIRTGEKNGSSATWAATAPSCP</sequence>
<gene>
    <name evidence="2" type="ORF">Sar04_48360</name>
</gene>
<dbReference type="RefSeq" id="WP_016813907.1">
    <property type="nucleotide sequence ID" value="NZ_VFOL01000001.1"/>
</dbReference>
<protein>
    <submittedName>
        <fullName evidence="2">Uncharacterized protein</fullName>
    </submittedName>
</protein>
<feature type="region of interest" description="Disordered" evidence="1">
    <location>
        <begin position="67"/>
        <end position="86"/>
    </location>
</feature>
<feature type="compositionally biased region" description="Basic and acidic residues" evidence="1">
    <location>
        <begin position="12"/>
        <end position="33"/>
    </location>
</feature>
<keyword evidence="3" id="KW-1185">Reference proteome</keyword>
<reference evidence="2 3" key="1">
    <citation type="submission" date="2021-03" db="EMBL/GenBank/DDBJ databases">
        <title>Whole genome shotgun sequence of Salinispora arenicola NBRC 105043.</title>
        <authorList>
            <person name="Komaki H."/>
            <person name="Tamura T."/>
        </authorList>
    </citation>
    <scope>NUCLEOTIDE SEQUENCE [LARGE SCALE GENOMIC DNA]</scope>
    <source>
        <strain evidence="2 3">NBRC 105043</strain>
    </source>
</reference>
<evidence type="ECO:0000313" key="2">
    <source>
        <dbReference type="EMBL" id="GIM88100.1"/>
    </source>
</evidence>
<comment type="caution">
    <text evidence="2">The sequence shown here is derived from an EMBL/GenBank/DDBJ whole genome shotgun (WGS) entry which is preliminary data.</text>
</comment>
<dbReference type="GeneID" id="93771107"/>
<feature type="region of interest" description="Disordered" evidence="1">
    <location>
        <begin position="1"/>
        <end position="46"/>
    </location>
</feature>
<evidence type="ECO:0000256" key="1">
    <source>
        <dbReference type="SAM" id="MobiDB-lite"/>
    </source>
</evidence>
<dbReference type="EMBL" id="BOQM01000060">
    <property type="protein sequence ID" value="GIM88100.1"/>
    <property type="molecule type" value="Genomic_DNA"/>
</dbReference>
<proteinExistence type="predicted"/>
<evidence type="ECO:0000313" key="3">
    <source>
        <dbReference type="Proteomes" id="UP000677457"/>
    </source>
</evidence>
<name>A0ABQ4JYV6_SALAC</name>
<organism evidence="2 3">
    <name type="scientific">Salinispora arenicola</name>
    <dbReference type="NCBI Taxonomy" id="168697"/>
    <lineage>
        <taxon>Bacteria</taxon>
        <taxon>Bacillati</taxon>
        <taxon>Actinomycetota</taxon>
        <taxon>Actinomycetes</taxon>
        <taxon>Micromonosporales</taxon>
        <taxon>Micromonosporaceae</taxon>
        <taxon>Salinispora</taxon>
    </lineage>
</organism>
<accession>A0ABQ4JYV6</accession>
<dbReference type="Proteomes" id="UP000677457">
    <property type="component" value="Unassembled WGS sequence"/>
</dbReference>